<feature type="transmembrane region" description="Helical" evidence="4">
    <location>
        <begin position="201"/>
        <end position="221"/>
    </location>
</feature>
<evidence type="ECO:0000256" key="4">
    <source>
        <dbReference type="SAM" id="Phobius"/>
    </source>
</evidence>
<gene>
    <name evidence="6" type="ORF">MTR66_00505</name>
</gene>
<feature type="transmembrane region" description="Helical" evidence="4">
    <location>
        <begin position="270"/>
        <end position="288"/>
    </location>
</feature>
<dbReference type="Pfam" id="PF07690">
    <property type="entry name" value="MFS_1"/>
    <property type="match status" value="1"/>
</dbReference>
<feature type="transmembrane region" description="Helical" evidence="4">
    <location>
        <begin position="359"/>
        <end position="378"/>
    </location>
</feature>
<dbReference type="PANTHER" id="PTHR23523:SF1">
    <property type="entry name" value="CYANATE TRANSPORT PROTEIN CYNX"/>
    <property type="match status" value="1"/>
</dbReference>
<dbReference type="SUPFAM" id="SSF103473">
    <property type="entry name" value="MFS general substrate transporter"/>
    <property type="match status" value="1"/>
</dbReference>
<evidence type="ECO:0000313" key="6">
    <source>
        <dbReference type="EMBL" id="MCJ2185289.1"/>
    </source>
</evidence>
<dbReference type="InterPro" id="IPR020846">
    <property type="entry name" value="MFS_dom"/>
</dbReference>
<feature type="transmembrane region" description="Helical" evidence="4">
    <location>
        <begin position="100"/>
        <end position="122"/>
    </location>
</feature>
<dbReference type="Proteomes" id="UP001202281">
    <property type="component" value="Unassembled WGS sequence"/>
</dbReference>
<evidence type="ECO:0000256" key="1">
    <source>
        <dbReference type="ARBA" id="ARBA00022692"/>
    </source>
</evidence>
<dbReference type="RefSeq" id="WP_243916973.1">
    <property type="nucleotide sequence ID" value="NZ_JALHLG010000001.1"/>
</dbReference>
<accession>A0ABT0BJR1</accession>
<evidence type="ECO:0000256" key="3">
    <source>
        <dbReference type="ARBA" id="ARBA00023136"/>
    </source>
</evidence>
<organism evidence="6 7">
    <name type="scientific">Novosphingobium beihaiensis</name>
    <dbReference type="NCBI Taxonomy" id="2930389"/>
    <lineage>
        <taxon>Bacteria</taxon>
        <taxon>Pseudomonadati</taxon>
        <taxon>Pseudomonadota</taxon>
        <taxon>Alphaproteobacteria</taxon>
        <taxon>Sphingomonadales</taxon>
        <taxon>Sphingomonadaceae</taxon>
        <taxon>Novosphingobium</taxon>
    </lineage>
</organism>
<keyword evidence="2 4" id="KW-1133">Transmembrane helix</keyword>
<dbReference type="InterPro" id="IPR011701">
    <property type="entry name" value="MFS"/>
</dbReference>
<feature type="transmembrane region" description="Helical" evidence="4">
    <location>
        <begin position="76"/>
        <end position="94"/>
    </location>
</feature>
<feature type="transmembrane region" description="Helical" evidence="4">
    <location>
        <begin position="134"/>
        <end position="155"/>
    </location>
</feature>
<feature type="transmembrane region" description="Helical" evidence="4">
    <location>
        <begin position="45"/>
        <end position="64"/>
    </location>
</feature>
<dbReference type="Gene3D" id="1.20.1250.20">
    <property type="entry name" value="MFS general substrate transporter like domains"/>
    <property type="match status" value="2"/>
</dbReference>
<reference evidence="6 7" key="1">
    <citation type="submission" date="2022-04" db="EMBL/GenBank/DDBJ databases">
        <title>Identification of a novel bacterium isolated from mangrove sediments.</title>
        <authorList>
            <person name="Pan X."/>
        </authorList>
    </citation>
    <scope>NUCLEOTIDE SEQUENCE [LARGE SCALE GENOMIC DNA]</scope>
    <source>
        <strain evidence="6 7">B2638</strain>
    </source>
</reference>
<evidence type="ECO:0000256" key="2">
    <source>
        <dbReference type="ARBA" id="ARBA00022989"/>
    </source>
</evidence>
<comment type="caution">
    <text evidence="6">The sequence shown here is derived from an EMBL/GenBank/DDBJ whole genome shotgun (WGS) entry which is preliminary data.</text>
</comment>
<dbReference type="InterPro" id="IPR052524">
    <property type="entry name" value="MFS_Cyanate_Porter"/>
</dbReference>
<name>A0ABT0BJR1_9SPHN</name>
<sequence length="388" mass="40035">MSRFRPGWMFPAAILLVGINLRPAIAAIGPLLDMLQRDTGLSDTGASLLTTLPVALMGACLLMAGRLRRLLGDRMGIALGVALVLASDLMRWLWPGAASLLLTAIGAGIGVAVVQALIPAMIRSHAGARTAGLMGLYSTAIMGGALISGVASPWVAQAGGWPMALGIWALPALAGCAVWLKATRRLAEPPRTASVRGAYRSLRGWTLLAFFGLGTGAYTLVLAWLPPFYTHLGWSAEKAGALLGAVTFAEVAAGMAVSAWIDRWPDRRGALILAIAALLAGLLCLSLAPLALAWPAAMLAGLGIGALFPLSLIVAMDHGESAGEAGAIAGFVQGGGYALAAILPLAAGLLRQHLADLTPAWWLMAGLCLVLGLIAIRLRPGTRIVLHP</sequence>
<dbReference type="InterPro" id="IPR036259">
    <property type="entry name" value="MFS_trans_sf"/>
</dbReference>
<dbReference type="PANTHER" id="PTHR23523">
    <property type="match status" value="1"/>
</dbReference>
<feature type="transmembrane region" description="Helical" evidence="4">
    <location>
        <begin position="327"/>
        <end position="347"/>
    </location>
</feature>
<keyword evidence="7" id="KW-1185">Reference proteome</keyword>
<dbReference type="PROSITE" id="PS50850">
    <property type="entry name" value="MFS"/>
    <property type="match status" value="1"/>
</dbReference>
<feature type="transmembrane region" description="Helical" evidence="4">
    <location>
        <begin position="161"/>
        <end position="180"/>
    </location>
</feature>
<evidence type="ECO:0000259" key="5">
    <source>
        <dbReference type="PROSITE" id="PS50850"/>
    </source>
</evidence>
<feature type="domain" description="Major facilitator superfamily (MFS) profile" evidence="5">
    <location>
        <begin position="1"/>
        <end position="383"/>
    </location>
</feature>
<dbReference type="EMBL" id="JALHLG010000001">
    <property type="protein sequence ID" value="MCJ2185289.1"/>
    <property type="molecule type" value="Genomic_DNA"/>
</dbReference>
<keyword evidence="1 4" id="KW-0812">Transmembrane</keyword>
<protein>
    <submittedName>
        <fullName evidence="6">MFS transporter</fullName>
    </submittedName>
</protein>
<keyword evidence="3 4" id="KW-0472">Membrane</keyword>
<proteinExistence type="predicted"/>
<feature type="transmembrane region" description="Helical" evidence="4">
    <location>
        <begin position="241"/>
        <end position="261"/>
    </location>
</feature>
<feature type="transmembrane region" description="Helical" evidence="4">
    <location>
        <begin position="294"/>
        <end position="315"/>
    </location>
</feature>
<evidence type="ECO:0000313" key="7">
    <source>
        <dbReference type="Proteomes" id="UP001202281"/>
    </source>
</evidence>